<dbReference type="PROSITE" id="PS51462">
    <property type="entry name" value="NUDIX"/>
    <property type="match status" value="1"/>
</dbReference>
<dbReference type="RefSeq" id="WP_209263021.1">
    <property type="nucleotide sequence ID" value="NZ_JAFFZN010000001.1"/>
</dbReference>
<evidence type="ECO:0000256" key="5">
    <source>
        <dbReference type="RuleBase" id="RU003476"/>
    </source>
</evidence>
<dbReference type="CDD" id="cd18876">
    <property type="entry name" value="NUDIX_Hydrolase"/>
    <property type="match status" value="1"/>
</dbReference>
<dbReference type="PROSITE" id="PS00893">
    <property type="entry name" value="NUDIX_BOX"/>
    <property type="match status" value="1"/>
</dbReference>
<proteinExistence type="inferred from homology"/>
<dbReference type="PANTHER" id="PTHR43046">
    <property type="entry name" value="GDP-MANNOSE MANNOSYL HYDROLASE"/>
    <property type="match status" value="1"/>
</dbReference>
<gene>
    <name evidence="7" type="ORF">JW592_01820</name>
</gene>
<sequence length="151" mass="16586">MDPAPARPGISSGAVFTDELGRILLVHPVYKAGWNLPGGRVDEGETPHAACVREVHEELGLTVEVSPEPMVTAWVTPADGPPHLYFSFEGGKLTAQQQAAIRLQDTELSDWRFFPLETEDPAIIPPRLQGLWEALRTACSTSRPTYREIAL</sequence>
<reference evidence="7 8" key="1">
    <citation type="submission" date="2021-02" db="EMBL/GenBank/DDBJ databases">
        <title>Streptomyces spirodelae sp. nov., isolated from duckweed.</title>
        <authorList>
            <person name="Saimee Y."/>
            <person name="Duangmal K."/>
        </authorList>
    </citation>
    <scope>NUCLEOTIDE SEQUENCE [LARGE SCALE GENOMIC DNA]</scope>
    <source>
        <strain evidence="7 8">DW4-2</strain>
    </source>
</reference>
<dbReference type="InterPro" id="IPR020476">
    <property type="entry name" value="Nudix_hydrolase"/>
</dbReference>
<dbReference type="Proteomes" id="UP001518976">
    <property type="component" value="Unassembled WGS sequence"/>
</dbReference>
<dbReference type="InterPro" id="IPR000086">
    <property type="entry name" value="NUDIX_hydrolase_dom"/>
</dbReference>
<dbReference type="PANTHER" id="PTHR43046:SF12">
    <property type="entry name" value="GDP-MANNOSE MANNOSYL HYDROLASE"/>
    <property type="match status" value="1"/>
</dbReference>
<keyword evidence="4" id="KW-0460">Magnesium</keyword>
<evidence type="ECO:0000259" key="6">
    <source>
        <dbReference type="PROSITE" id="PS51462"/>
    </source>
</evidence>
<keyword evidence="8" id="KW-1185">Reference proteome</keyword>
<evidence type="ECO:0000256" key="3">
    <source>
        <dbReference type="ARBA" id="ARBA00022801"/>
    </source>
</evidence>
<feature type="domain" description="Nudix hydrolase" evidence="6">
    <location>
        <begin position="5"/>
        <end position="135"/>
    </location>
</feature>
<comment type="cofactor">
    <cofactor evidence="1">
        <name>Mg(2+)</name>
        <dbReference type="ChEBI" id="CHEBI:18420"/>
    </cofactor>
</comment>
<evidence type="ECO:0000256" key="1">
    <source>
        <dbReference type="ARBA" id="ARBA00001946"/>
    </source>
</evidence>
<name>A0ABS3WMI5_9ACTN</name>
<dbReference type="SUPFAM" id="SSF55811">
    <property type="entry name" value="Nudix"/>
    <property type="match status" value="1"/>
</dbReference>
<dbReference type="EMBL" id="JAFFZN010000001">
    <property type="protein sequence ID" value="MBO8184224.1"/>
    <property type="molecule type" value="Genomic_DNA"/>
</dbReference>
<accession>A0ABS3WMI5</accession>
<evidence type="ECO:0000256" key="2">
    <source>
        <dbReference type="ARBA" id="ARBA00005582"/>
    </source>
</evidence>
<dbReference type="Gene3D" id="3.90.79.10">
    <property type="entry name" value="Nucleoside Triphosphate Pyrophosphohydrolase"/>
    <property type="match status" value="1"/>
</dbReference>
<organism evidence="7 8">
    <name type="scientific">Streptomyces spirodelae</name>
    <dbReference type="NCBI Taxonomy" id="2812904"/>
    <lineage>
        <taxon>Bacteria</taxon>
        <taxon>Bacillati</taxon>
        <taxon>Actinomycetota</taxon>
        <taxon>Actinomycetes</taxon>
        <taxon>Kitasatosporales</taxon>
        <taxon>Streptomycetaceae</taxon>
        <taxon>Streptomyces</taxon>
    </lineage>
</organism>
<dbReference type="Pfam" id="PF00293">
    <property type="entry name" value="NUDIX"/>
    <property type="match status" value="1"/>
</dbReference>
<evidence type="ECO:0000256" key="4">
    <source>
        <dbReference type="ARBA" id="ARBA00022842"/>
    </source>
</evidence>
<dbReference type="PRINTS" id="PR00502">
    <property type="entry name" value="NUDIXFAMILY"/>
</dbReference>
<dbReference type="InterPro" id="IPR020084">
    <property type="entry name" value="NUDIX_hydrolase_CS"/>
</dbReference>
<comment type="similarity">
    <text evidence="2 5">Belongs to the Nudix hydrolase family.</text>
</comment>
<evidence type="ECO:0000313" key="7">
    <source>
        <dbReference type="EMBL" id="MBO8184224.1"/>
    </source>
</evidence>
<dbReference type="InterPro" id="IPR015797">
    <property type="entry name" value="NUDIX_hydrolase-like_dom_sf"/>
</dbReference>
<keyword evidence="3 5" id="KW-0378">Hydrolase</keyword>
<evidence type="ECO:0000313" key="8">
    <source>
        <dbReference type="Proteomes" id="UP001518976"/>
    </source>
</evidence>
<protein>
    <submittedName>
        <fullName evidence="7">NUDIX hydrolase</fullName>
    </submittedName>
</protein>
<comment type="caution">
    <text evidence="7">The sequence shown here is derived from an EMBL/GenBank/DDBJ whole genome shotgun (WGS) entry which is preliminary data.</text>
</comment>
<dbReference type="GO" id="GO:0016787">
    <property type="term" value="F:hydrolase activity"/>
    <property type="evidence" value="ECO:0007669"/>
    <property type="project" value="UniProtKB-KW"/>
</dbReference>